<dbReference type="RefSeq" id="WP_246077356.1">
    <property type="nucleotide sequence ID" value="NZ_VFPO01000001.1"/>
</dbReference>
<feature type="compositionally biased region" description="Low complexity" evidence="1">
    <location>
        <begin position="31"/>
        <end position="46"/>
    </location>
</feature>
<dbReference type="Pfam" id="PF13604">
    <property type="entry name" value="AAA_30"/>
    <property type="match status" value="1"/>
</dbReference>
<sequence length="661" mass="67299">MTDTPDSDTPDSGTPDSDTPDSDAAERAARAAEILRAAEAAAAARTAPRRDPARPETARPETARSGAPDPAAPPGPAATPAPSAAGPAPDRRDGLRALAELFSAAGVPAPLTSRTAARLGADAAAQLRADPWRLLRVPGVRPPQADHFARAVLGADARPDDPRRGRALVLHLLTEAARGGHTVTPADDVLAALERLRFPDPRAAVEAALDEADVLALTEEPDFDEDFDDDAEPPEPEETLGVARWALAEEAAAEGFQRLTLTAAPLLDDAAVKELRDGLPEDRSLALTAALRTGVSVLRGTPGDLADTALAIAAAAAGRGVRTAVAAPTDRAAADLRAAAPGVPVTSLHRLLEPRDEAAAPGAVVYGRGERRPLDLDLIVVADASALDVELAAVLVEACPDGAHLLLCAEPAAPPPAGPGRPLDDLEASETVPVVTLDAAPRDPIGVLTEAVRGGDLPAVDAPGREVVIVPAPGPGEAVHRAVQLVTDSIPRALGIAVEDVQVVAPLTGGDAGAAALNAALKERLNPGPGRFGGMDPGDRVVVAAPLPQAPAGETGVVTGGGPHGLDVDFPGGPAVIAPADAARLRHGWAVTAAQARGTRRPAVVAVLPPDGLSRPLVATVFGLARRHLSVVQAAGPALARAVRDDGAPERRTRLARLVML</sequence>
<dbReference type="InterPro" id="IPR029493">
    <property type="entry name" value="RecD2-like_HHH"/>
</dbReference>
<dbReference type="Gene3D" id="3.40.50.300">
    <property type="entry name" value="P-loop containing nucleotide triphosphate hydrolases"/>
    <property type="match status" value="2"/>
</dbReference>
<dbReference type="EMBL" id="VFPO01000001">
    <property type="protein sequence ID" value="TQM69393.1"/>
    <property type="molecule type" value="Genomic_DNA"/>
</dbReference>
<keyword evidence="4" id="KW-1185">Reference proteome</keyword>
<dbReference type="Proteomes" id="UP000316706">
    <property type="component" value="Unassembled WGS sequence"/>
</dbReference>
<dbReference type="AlphaFoldDB" id="A0A543IFN3"/>
<feature type="compositionally biased region" description="Pro residues" evidence="1">
    <location>
        <begin position="70"/>
        <end position="79"/>
    </location>
</feature>
<protein>
    <submittedName>
        <fullName evidence="3">Exodeoxyribonuclease V alpha subunit</fullName>
    </submittedName>
</protein>
<dbReference type="Gene3D" id="2.30.30.940">
    <property type="match status" value="1"/>
</dbReference>
<reference evidence="3 4" key="1">
    <citation type="submission" date="2019-06" db="EMBL/GenBank/DDBJ databases">
        <title>Sequencing the genomes of 1000 actinobacteria strains.</title>
        <authorList>
            <person name="Klenk H.-P."/>
        </authorList>
    </citation>
    <scope>NUCLEOTIDE SEQUENCE [LARGE SCALE GENOMIC DNA]</scope>
    <source>
        <strain evidence="3 4">DSM 45043</strain>
    </source>
</reference>
<dbReference type="Pfam" id="PF14490">
    <property type="entry name" value="HHH_RecD2"/>
    <property type="match status" value="1"/>
</dbReference>
<evidence type="ECO:0000259" key="2">
    <source>
        <dbReference type="Pfam" id="PF14490"/>
    </source>
</evidence>
<feature type="region of interest" description="Disordered" evidence="1">
    <location>
        <begin position="1"/>
        <end position="91"/>
    </location>
</feature>
<gene>
    <name evidence="3" type="ORF">FHX41_3087</name>
</gene>
<name>A0A543IFN3_9ACTN</name>
<proteinExistence type="predicted"/>
<dbReference type="SUPFAM" id="SSF52540">
    <property type="entry name" value="P-loop containing nucleoside triphosphate hydrolases"/>
    <property type="match status" value="1"/>
</dbReference>
<dbReference type="InterPro" id="IPR027417">
    <property type="entry name" value="P-loop_NTPase"/>
</dbReference>
<evidence type="ECO:0000313" key="3">
    <source>
        <dbReference type="EMBL" id="TQM69393.1"/>
    </source>
</evidence>
<organism evidence="3 4">
    <name type="scientific">Actinomadura hallensis</name>
    <dbReference type="NCBI Taxonomy" id="337895"/>
    <lineage>
        <taxon>Bacteria</taxon>
        <taxon>Bacillati</taxon>
        <taxon>Actinomycetota</taxon>
        <taxon>Actinomycetes</taxon>
        <taxon>Streptosporangiales</taxon>
        <taxon>Thermomonosporaceae</taxon>
        <taxon>Actinomadura</taxon>
    </lineage>
</organism>
<feature type="domain" description="ATP-dependent RecD2 DNA helicase-like helix-hairpin-helix" evidence="2">
    <location>
        <begin position="94"/>
        <end position="183"/>
    </location>
</feature>
<evidence type="ECO:0000256" key="1">
    <source>
        <dbReference type="SAM" id="MobiDB-lite"/>
    </source>
</evidence>
<dbReference type="Gene3D" id="1.10.10.2220">
    <property type="match status" value="1"/>
</dbReference>
<accession>A0A543IFN3</accession>
<feature type="compositionally biased region" description="Basic and acidic residues" evidence="1">
    <location>
        <begin position="48"/>
        <end position="62"/>
    </location>
</feature>
<evidence type="ECO:0000313" key="4">
    <source>
        <dbReference type="Proteomes" id="UP000316706"/>
    </source>
</evidence>
<comment type="caution">
    <text evidence="3">The sequence shown here is derived from an EMBL/GenBank/DDBJ whole genome shotgun (WGS) entry which is preliminary data.</text>
</comment>